<sequence>MNKIYFFVFLCFALVIASAFVSSQNNDQCTPDMCPPGWKFNPARCVCYKTDNLNFFPQTDDFSSEN</sequence>
<keyword evidence="3" id="KW-1185">Reference proteome</keyword>
<protein>
    <recommendedName>
        <fullName evidence="4">Late nodulin</fullName>
    </recommendedName>
</protein>
<feature type="signal peptide" evidence="1">
    <location>
        <begin position="1"/>
        <end position="23"/>
    </location>
</feature>
<evidence type="ECO:0000313" key="3">
    <source>
        <dbReference type="Proteomes" id="UP001107558"/>
    </source>
</evidence>
<name>A0A9J6BED9_POLVA</name>
<feature type="chain" id="PRO_5039904868" description="Late nodulin" evidence="1">
    <location>
        <begin position="24"/>
        <end position="66"/>
    </location>
</feature>
<evidence type="ECO:0008006" key="4">
    <source>
        <dbReference type="Google" id="ProtNLM"/>
    </source>
</evidence>
<accession>A0A9J6BED9</accession>
<evidence type="ECO:0000256" key="1">
    <source>
        <dbReference type="SAM" id="SignalP"/>
    </source>
</evidence>
<evidence type="ECO:0000313" key="2">
    <source>
        <dbReference type="EMBL" id="KAG5667875.1"/>
    </source>
</evidence>
<comment type="caution">
    <text evidence="2">The sequence shown here is derived from an EMBL/GenBank/DDBJ whole genome shotgun (WGS) entry which is preliminary data.</text>
</comment>
<keyword evidence="1" id="KW-0732">Signal</keyword>
<dbReference type="Proteomes" id="UP001107558">
    <property type="component" value="Chromosome 4"/>
</dbReference>
<reference evidence="2" key="1">
    <citation type="submission" date="2021-03" db="EMBL/GenBank/DDBJ databases">
        <title>Chromosome level genome of the anhydrobiotic midge Polypedilum vanderplanki.</title>
        <authorList>
            <person name="Yoshida Y."/>
            <person name="Kikawada T."/>
            <person name="Gusev O."/>
        </authorList>
    </citation>
    <scope>NUCLEOTIDE SEQUENCE</scope>
    <source>
        <strain evidence="2">NIAS01</strain>
        <tissue evidence="2">Whole body or cell culture</tissue>
    </source>
</reference>
<dbReference type="AlphaFoldDB" id="A0A9J6BED9"/>
<gene>
    <name evidence="2" type="ORF">PVAND_015842</name>
</gene>
<proteinExistence type="predicted"/>
<dbReference type="EMBL" id="JADBJN010000004">
    <property type="protein sequence ID" value="KAG5667875.1"/>
    <property type="molecule type" value="Genomic_DNA"/>
</dbReference>
<organism evidence="2 3">
    <name type="scientific">Polypedilum vanderplanki</name>
    <name type="common">Sleeping chironomid midge</name>
    <dbReference type="NCBI Taxonomy" id="319348"/>
    <lineage>
        <taxon>Eukaryota</taxon>
        <taxon>Metazoa</taxon>
        <taxon>Ecdysozoa</taxon>
        <taxon>Arthropoda</taxon>
        <taxon>Hexapoda</taxon>
        <taxon>Insecta</taxon>
        <taxon>Pterygota</taxon>
        <taxon>Neoptera</taxon>
        <taxon>Endopterygota</taxon>
        <taxon>Diptera</taxon>
        <taxon>Nematocera</taxon>
        <taxon>Chironomoidea</taxon>
        <taxon>Chironomidae</taxon>
        <taxon>Chironominae</taxon>
        <taxon>Polypedilum</taxon>
        <taxon>Polypedilum</taxon>
    </lineage>
</organism>